<keyword evidence="1" id="KW-1133">Transmembrane helix</keyword>
<gene>
    <name evidence="2" type="ORF">TSTA_077320</name>
</gene>
<reference evidence="3" key="1">
    <citation type="journal article" date="2015" name="Genome Announc.">
        <title>Genome sequence of the AIDS-associated pathogen Penicillium marneffei (ATCC18224) and its near taxonomic relative Talaromyces stipitatus (ATCC10500).</title>
        <authorList>
            <person name="Nierman W.C."/>
            <person name="Fedorova-Abrams N.D."/>
            <person name="Andrianopoulos A."/>
        </authorList>
    </citation>
    <scope>NUCLEOTIDE SEQUENCE [LARGE SCALE GENOMIC DNA]</scope>
    <source>
        <strain evidence="3">ATCC 10500 / CBS 375.48 / QM 6759 / NRRL 1006</strain>
    </source>
</reference>
<dbReference type="PhylomeDB" id="B8LW00"/>
<proteinExistence type="predicted"/>
<sequence length="346" mass="37961">MSALTSVLIRRGTELISARLQYREQPQTHGLPGFLTVVFTVVAFGLAIFWVDYTCTHVIATLAAVEDSHPTSYIRLEGEDSNDTFNGNNTAKPITSGLRSAINYLRARGGIWSCFRGFRMYLAFTGLDFGAGLLISAIGPIQIAYPIRSLFGGFVTSMLLVTWQMAWIHLVIADKSPRRSFRRMLGLQHWPRIAPAAALYNFLTCVTLSAATASWTAMSLVSSGFKGRLGLLATSIISAVFFLLLSIPARAIFTRVAASMLPEEDEQIVPFDRHFNGKAKPEIVGGSGKLSIRDAWATFEWAARIRYVKIILKAFAIEFALAVVGILLVVGELALLNPSRATPRQS</sequence>
<dbReference type="GeneID" id="8101949"/>
<feature type="transmembrane region" description="Helical" evidence="1">
    <location>
        <begin position="193"/>
        <end position="217"/>
    </location>
</feature>
<name>B8LW00_TALSN</name>
<dbReference type="OMA" id="WSCFRGF"/>
<keyword evidence="1" id="KW-0472">Membrane</keyword>
<keyword evidence="3" id="KW-1185">Reference proteome</keyword>
<dbReference type="AlphaFoldDB" id="B8LW00"/>
<dbReference type="EMBL" id="EQ962652">
    <property type="protein sequence ID" value="EED24366.1"/>
    <property type="molecule type" value="Genomic_DNA"/>
</dbReference>
<keyword evidence="1" id="KW-0812">Transmembrane</keyword>
<feature type="transmembrane region" description="Helical" evidence="1">
    <location>
        <begin position="229"/>
        <end position="253"/>
    </location>
</feature>
<protein>
    <recommendedName>
        <fullName evidence="4">Ubiquitin conjugating enzyme</fullName>
    </recommendedName>
</protein>
<dbReference type="Proteomes" id="UP000001745">
    <property type="component" value="Unassembled WGS sequence"/>
</dbReference>
<feature type="transmembrane region" description="Helical" evidence="1">
    <location>
        <begin position="121"/>
        <end position="145"/>
    </location>
</feature>
<feature type="transmembrane region" description="Helical" evidence="1">
    <location>
        <begin position="31"/>
        <end position="51"/>
    </location>
</feature>
<dbReference type="eggNOG" id="ENOG502T9KG">
    <property type="taxonomic scope" value="Eukaryota"/>
</dbReference>
<evidence type="ECO:0000313" key="3">
    <source>
        <dbReference type="Proteomes" id="UP000001745"/>
    </source>
</evidence>
<dbReference type="HOGENOM" id="CLU_038857_1_1_1"/>
<evidence type="ECO:0000313" key="2">
    <source>
        <dbReference type="EMBL" id="EED24366.1"/>
    </source>
</evidence>
<organism evidence="2 3">
    <name type="scientific">Talaromyces stipitatus (strain ATCC 10500 / CBS 375.48 / QM 6759 / NRRL 1006)</name>
    <name type="common">Penicillium stipitatum</name>
    <dbReference type="NCBI Taxonomy" id="441959"/>
    <lineage>
        <taxon>Eukaryota</taxon>
        <taxon>Fungi</taxon>
        <taxon>Dikarya</taxon>
        <taxon>Ascomycota</taxon>
        <taxon>Pezizomycotina</taxon>
        <taxon>Eurotiomycetes</taxon>
        <taxon>Eurotiomycetidae</taxon>
        <taxon>Eurotiales</taxon>
        <taxon>Trichocomaceae</taxon>
        <taxon>Talaromyces</taxon>
        <taxon>Talaromyces sect. Talaromyces</taxon>
    </lineage>
</organism>
<evidence type="ECO:0008006" key="4">
    <source>
        <dbReference type="Google" id="ProtNLM"/>
    </source>
</evidence>
<dbReference type="STRING" id="441959.B8LW00"/>
<dbReference type="OrthoDB" id="2896006at2759"/>
<dbReference type="RefSeq" id="XP_002341753.1">
    <property type="nucleotide sequence ID" value="XM_002341712.1"/>
</dbReference>
<feature type="transmembrane region" description="Helical" evidence="1">
    <location>
        <begin position="314"/>
        <end position="336"/>
    </location>
</feature>
<dbReference type="InParanoid" id="B8LW00"/>
<dbReference type="VEuPathDB" id="FungiDB:TSTA_077320"/>
<feature type="transmembrane region" description="Helical" evidence="1">
    <location>
        <begin position="151"/>
        <end position="172"/>
    </location>
</feature>
<evidence type="ECO:0000256" key="1">
    <source>
        <dbReference type="SAM" id="Phobius"/>
    </source>
</evidence>
<accession>B8LW00</accession>